<sequence>MIYNRISSKLKWGIGKKLIIANIIIIAIPLMVISSFGFKSLRNKLENGKLQENGYILDEEKLNIEHNIEAMGITAQLVVSNKNLMNFIDTNKQVSNEVYIKYSLDIFNDIKSLKSNNPAINRIKFYIKQNKYIPEIYPYIYHEDNIKNKKNINGTINNKGKDFWVVNNIEDTDSSLFKNYYNVVSLYRSINIPSDNRLGIIEVNMETKDFFSKVFNNSKIDEYQFIAIDKNGTVISNDGYLKNHNISNEYIKKKFKENKNDNGKGGFIINDRKESLMVSYVYIDSIHSYVLKVDSFETVLKYISMNKNIFVFGTLVLLTLLSIVIYFITSYILKDLRNITKELKKMRKGNFNIDLPIVTNDEVGELAYHFTELSNKINELVSDIIEKETVAKEAELRALQNQIDSHFLYNVLENIKMMAEIEEKYDISDAITALGNMMRYNMKWDSQLVNFKDEIDYIKDYISLINIRFNNRIQLILDINDEVLSFKILKMSLQPIVENCIKHGLKNKISEENSIGKIYISTYLDVDKIRCEIFDDGVGMTNDKL</sequence>
<reference evidence="14 15" key="1">
    <citation type="submission" date="2021-06" db="EMBL/GenBank/DDBJ databases">
        <title>Clostridia strains as spoilage organisms.</title>
        <authorList>
            <person name="Wambui J."/>
            <person name="Stephan R."/>
            <person name="Stevens M.J.A."/>
        </authorList>
    </citation>
    <scope>NUCLEOTIDE SEQUENCE [LARGE SCALE GENOMIC DNA]</scope>
    <source>
        <strain evidence="14 15">DSM 14204</strain>
    </source>
</reference>
<evidence type="ECO:0000256" key="6">
    <source>
        <dbReference type="ARBA" id="ARBA00022741"/>
    </source>
</evidence>
<dbReference type="InterPro" id="IPR050640">
    <property type="entry name" value="Bact_2-comp_sensor_kinase"/>
</dbReference>
<keyword evidence="7 14" id="KW-0418">Kinase</keyword>
<evidence type="ECO:0000256" key="8">
    <source>
        <dbReference type="ARBA" id="ARBA00022840"/>
    </source>
</evidence>
<dbReference type="EMBL" id="JAHLDV010000002">
    <property type="protein sequence ID" value="MBU3158459.1"/>
    <property type="molecule type" value="Genomic_DNA"/>
</dbReference>
<name>A0ABS6BPX8_9CLOT</name>
<keyword evidence="15" id="KW-1185">Reference proteome</keyword>
<evidence type="ECO:0000256" key="3">
    <source>
        <dbReference type="ARBA" id="ARBA00022553"/>
    </source>
</evidence>
<evidence type="ECO:0000256" key="12">
    <source>
        <dbReference type="SAM" id="Phobius"/>
    </source>
</evidence>
<dbReference type="PANTHER" id="PTHR34220">
    <property type="entry name" value="SENSOR HISTIDINE KINASE YPDA"/>
    <property type="match status" value="1"/>
</dbReference>
<keyword evidence="10" id="KW-0902">Two-component regulatory system</keyword>
<evidence type="ECO:0000256" key="10">
    <source>
        <dbReference type="ARBA" id="ARBA00023012"/>
    </source>
</evidence>
<dbReference type="Proteomes" id="UP000776252">
    <property type="component" value="Unassembled WGS sequence"/>
</dbReference>
<evidence type="ECO:0000256" key="2">
    <source>
        <dbReference type="ARBA" id="ARBA00022475"/>
    </source>
</evidence>
<keyword evidence="2" id="KW-1003">Cell membrane</keyword>
<gene>
    <name evidence="14" type="ORF">KPL37_01570</name>
</gene>
<keyword evidence="5 12" id="KW-0812">Transmembrane</keyword>
<dbReference type="CDD" id="cd06225">
    <property type="entry name" value="HAMP"/>
    <property type="match status" value="1"/>
</dbReference>
<dbReference type="PROSITE" id="PS50885">
    <property type="entry name" value="HAMP"/>
    <property type="match status" value="1"/>
</dbReference>
<proteinExistence type="predicted"/>
<dbReference type="PANTHER" id="PTHR34220:SF11">
    <property type="entry name" value="SENSOR PROTEIN KINASE HPTS"/>
    <property type="match status" value="1"/>
</dbReference>
<organism evidence="14 15">
    <name type="scientific">Clostridium frigoris</name>
    <dbReference type="NCBI Taxonomy" id="205327"/>
    <lineage>
        <taxon>Bacteria</taxon>
        <taxon>Bacillati</taxon>
        <taxon>Bacillota</taxon>
        <taxon>Clostridia</taxon>
        <taxon>Eubacteriales</taxon>
        <taxon>Clostridiaceae</taxon>
        <taxon>Clostridium</taxon>
    </lineage>
</organism>
<dbReference type="SMART" id="SM00304">
    <property type="entry name" value="HAMP"/>
    <property type="match status" value="1"/>
</dbReference>
<evidence type="ECO:0000256" key="1">
    <source>
        <dbReference type="ARBA" id="ARBA00004651"/>
    </source>
</evidence>
<dbReference type="Pfam" id="PF00672">
    <property type="entry name" value="HAMP"/>
    <property type="match status" value="1"/>
</dbReference>
<evidence type="ECO:0000256" key="9">
    <source>
        <dbReference type="ARBA" id="ARBA00022989"/>
    </source>
</evidence>
<dbReference type="RefSeq" id="WP_216145493.1">
    <property type="nucleotide sequence ID" value="NZ_JAHLDV010000002.1"/>
</dbReference>
<accession>A0ABS6BPX8</accession>
<feature type="transmembrane region" description="Helical" evidence="12">
    <location>
        <begin position="309"/>
        <end position="333"/>
    </location>
</feature>
<evidence type="ECO:0000313" key="14">
    <source>
        <dbReference type="EMBL" id="MBU3158459.1"/>
    </source>
</evidence>
<dbReference type="Pfam" id="PF06580">
    <property type="entry name" value="His_kinase"/>
    <property type="match status" value="1"/>
</dbReference>
<keyword evidence="4" id="KW-0808">Transferase</keyword>
<feature type="domain" description="HAMP" evidence="13">
    <location>
        <begin position="330"/>
        <end position="382"/>
    </location>
</feature>
<feature type="transmembrane region" description="Helical" evidence="12">
    <location>
        <begin position="20"/>
        <end position="38"/>
    </location>
</feature>
<evidence type="ECO:0000256" key="5">
    <source>
        <dbReference type="ARBA" id="ARBA00022692"/>
    </source>
</evidence>
<keyword evidence="6" id="KW-0547">Nucleotide-binding</keyword>
<comment type="subcellular location">
    <subcellularLocation>
        <location evidence="1">Cell membrane</location>
        <topology evidence="1">Multi-pass membrane protein</topology>
    </subcellularLocation>
</comment>
<evidence type="ECO:0000256" key="4">
    <source>
        <dbReference type="ARBA" id="ARBA00022679"/>
    </source>
</evidence>
<keyword evidence="8" id="KW-0067">ATP-binding</keyword>
<keyword evidence="11 12" id="KW-0472">Membrane</keyword>
<protein>
    <submittedName>
        <fullName evidence="14">Histidine kinase</fullName>
    </submittedName>
</protein>
<comment type="caution">
    <text evidence="14">The sequence shown here is derived from an EMBL/GenBank/DDBJ whole genome shotgun (WGS) entry which is preliminary data.</text>
</comment>
<evidence type="ECO:0000313" key="15">
    <source>
        <dbReference type="Proteomes" id="UP000776252"/>
    </source>
</evidence>
<dbReference type="GO" id="GO:0016301">
    <property type="term" value="F:kinase activity"/>
    <property type="evidence" value="ECO:0007669"/>
    <property type="project" value="UniProtKB-KW"/>
</dbReference>
<keyword evidence="3" id="KW-0597">Phosphoprotein</keyword>
<keyword evidence="9 12" id="KW-1133">Transmembrane helix</keyword>
<dbReference type="InterPro" id="IPR010559">
    <property type="entry name" value="Sig_transdc_His_kin_internal"/>
</dbReference>
<evidence type="ECO:0000259" key="13">
    <source>
        <dbReference type="PROSITE" id="PS50885"/>
    </source>
</evidence>
<evidence type="ECO:0000256" key="7">
    <source>
        <dbReference type="ARBA" id="ARBA00022777"/>
    </source>
</evidence>
<dbReference type="InterPro" id="IPR003660">
    <property type="entry name" value="HAMP_dom"/>
</dbReference>
<evidence type="ECO:0000256" key="11">
    <source>
        <dbReference type="ARBA" id="ARBA00023136"/>
    </source>
</evidence>